<dbReference type="EMBL" id="DUFG01000013">
    <property type="protein sequence ID" value="HIH08142.1"/>
    <property type="molecule type" value="Genomic_DNA"/>
</dbReference>
<feature type="transmembrane region" description="Helical" evidence="4">
    <location>
        <begin position="159"/>
        <end position="179"/>
    </location>
</feature>
<name>A0A7J4IRS0_9ARCH</name>
<dbReference type="GO" id="GO:0003677">
    <property type="term" value="F:DNA binding"/>
    <property type="evidence" value="ECO:0007669"/>
    <property type="project" value="UniProtKB-KW"/>
</dbReference>
<sequence length="188" mass="20396">MPEITLSAPEFKSLSSENRVKILKLLDERNHTLTELAKKLSLSSPSTKQHLGVLLENRLVELIDEGRKWKYYSLTRKGKQLVKAKETETTVLIVLSVASVAFAGVLLMLLGSIGLLQQPALTSNASDGRAFEEIGIAEETVKGAAPLASPVSAGEDASFLLSISLVALAVVIIALVLYWDKLKKIQKT</sequence>
<proteinExistence type="predicted"/>
<keyword evidence="2" id="KW-0238">DNA-binding</keyword>
<evidence type="ECO:0000256" key="1">
    <source>
        <dbReference type="ARBA" id="ARBA00023015"/>
    </source>
</evidence>
<keyword evidence="4" id="KW-1133">Transmembrane helix</keyword>
<evidence type="ECO:0000313" key="7">
    <source>
        <dbReference type="Proteomes" id="UP000577419"/>
    </source>
</evidence>
<feature type="transmembrane region" description="Helical" evidence="4">
    <location>
        <begin position="91"/>
        <end position="116"/>
    </location>
</feature>
<protein>
    <submittedName>
        <fullName evidence="6">Winged helix-turn-helix transcriptional regulator</fullName>
    </submittedName>
</protein>
<evidence type="ECO:0000256" key="4">
    <source>
        <dbReference type="SAM" id="Phobius"/>
    </source>
</evidence>
<dbReference type="InterPro" id="IPR036390">
    <property type="entry name" value="WH_DNA-bd_sf"/>
</dbReference>
<gene>
    <name evidence="6" type="ORF">HA237_02100</name>
</gene>
<accession>A0A7J4IRS0</accession>
<evidence type="ECO:0000313" key="6">
    <source>
        <dbReference type="EMBL" id="HIH08142.1"/>
    </source>
</evidence>
<dbReference type="GO" id="GO:0003700">
    <property type="term" value="F:DNA-binding transcription factor activity"/>
    <property type="evidence" value="ECO:0007669"/>
    <property type="project" value="InterPro"/>
</dbReference>
<reference evidence="7" key="1">
    <citation type="journal article" date="2020" name="bioRxiv">
        <title>A rank-normalized archaeal taxonomy based on genome phylogeny resolves widespread incomplete and uneven classifications.</title>
        <authorList>
            <person name="Rinke C."/>
            <person name="Chuvochina M."/>
            <person name="Mussig A.J."/>
            <person name="Chaumeil P.-A."/>
            <person name="Waite D.W."/>
            <person name="Whitman W.B."/>
            <person name="Parks D.H."/>
            <person name="Hugenholtz P."/>
        </authorList>
    </citation>
    <scope>NUCLEOTIDE SEQUENCE [LARGE SCALE GENOMIC DNA]</scope>
</reference>
<evidence type="ECO:0000259" key="5">
    <source>
        <dbReference type="PROSITE" id="PS50987"/>
    </source>
</evidence>
<keyword evidence="1" id="KW-0805">Transcription regulation</keyword>
<dbReference type="InterPro" id="IPR011991">
    <property type="entry name" value="ArsR-like_HTH"/>
</dbReference>
<feature type="domain" description="HTH arsR-type" evidence="5">
    <location>
        <begin position="1"/>
        <end position="93"/>
    </location>
</feature>
<dbReference type="PANTHER" id="PTHR43132:SF2">
    <property type="entry name" value="ARSENICAL RESISTANCE OPERON REPRESSOR ARSR-RELATED"/>
    <property type="match status" value="1"/>
</dbReference>
<keyword evidence="4" id="KW-0472">Membrane</keyword>
<evidence type="ECO:0000256" key="2">
    <source>
        <dbReference type="ARBA" id="ARBA00023125"/>
    </source>
</evidence>
<dbReference type="InterPro" id="IPR001845">
    <property type="entry name" value="HTH_ArsR_DNA-bd_dom"/>
</dbReference>
<dbReference type="Pfam" id="PF01022">
    <property type="entry name" value="HTH_5"/>
    <property type="match status" value="1"/>
</dbReference>
<dbReference type="Gene3D" id="1.10.10.10">
    <property type="entry name" value="Winged helix-like DNA-binding domain superfamily/Winged helix DNA-binding domain"/>
    <property type="match status" value="1"/>
</dbReference>
<keyword evidence="4" id="KW-0812">Transmembrane</keyword>
<dbReference type="SMART" id="SM00418">
    <property type="entry name" value="HTH_ARSR"/>
    <property type="match status" value="1"/>
</dbReference>
<dbReference type="InterPro" id="IPR051011">
    <property type="entry name" value="Metal_resp_trans_reg"/>
</dbReference>
<dbReference type="InterPro" id="IPR036388">
    <property type="entry name" value="WH-like_DNA-bd_sf"/>
</dbReference>
<dbReference type="SUPFAM" id="SSF46785">
    <property type="entry name" value="Winged helix' DNA-binding domain"/>
    <property type="match status" value="1"/>
</dbReference>
<dbReference type="Proteomes" id="UP000577419">
    <property type="component" value="Unassembled WGS sequence"/>
</dbReference>
<dbReference type="PROSITE" id="PS50987">
    <property type="entry name" value="HTH_ARSR_2"/>
    <property type="match status" value="1"/>
</dbReference>
<dbReference type="PANTHER" id="PTHR43132">
    <property type="entry name" value="ARSENICAL RESISTANCE OPERON REPRESSOR ARSR-RELATED"/>
    <property type="match status" value="1"/>
</dbReference>
<evidence type="ECO:0000256" key="3">
    <source>
        <dbReference type="ARBA" id="ARBA00023163"/>
    </source>
</evidence>
<keyword evidence="3" id="KW-0804">Transcription</keyword>
<organism evidence="6 7">
    <name type="scientific">Candidatus Iainarchaeum sp</name>
    <dbReference type="NCBI Taxonomy" id="3101447"/>
    <lineage>
        <taxon>Archaea</taxon>
        <taxon>Candidatus Iainarchaeota</taxon>
        <taxon>Candidatus Iainarchaeia</taxon>
        <taxon>Candidatus Iainarchaeales</taxon>
        <taxon>Candidatus Iainarchaeaceae</taxon>
        <taxon>Candidatus Iainarchaeum</taxon>
    </lineage>
</organism>
<dbReference type="CDD" id="cd00090">
    <property type="entry name" value="HTH_ARSR"/>
    <property type="match status" value="1"/>
</dbReference>
<comment type="caution">
    <text evidence="6">The sequence shown here is derived from an EMBL/GenBank/DDBJ whole genome shotgun (WGS) entry which is preliminary data.</text>
</comment>
<dbReference type="AlphaFoldDB" id="A0A7J4IRS0"/>